<comment type="caution">
    <text evidence="2">The sequence shown here is derived from an EMBL/GenBank/DDBJ whole genome shotgun (WGS) entry which is preliminary data.</text>
</comment>
<proteinExistence type="predicted"/>
<dbReference type="eggNOG" id="COG1349">
    <property type="taxonomic scope" value="Bacteria"/>
</dbReference>
<evidence type="ECO:0000313" key="3">
    <source>
        <dbReference type="Proteomes" id="UP000004947"/>
    </source>
</evidence>
<dbReference type="EMBL" id="ABCK01000001">
    <property type="protein sequence ID" value="EDM29460.1"/>
    <property type="molecule type" value="Genomic_DNA"/>
</dbReference>
<reference evidence="2 3" key="2">
    <citation type="journal article" date="2010" name="J. Bacteriol.">
        <title>Genome sequence of Lentisphaera araneosa HTCC2155T, the type species of the order Lentisphaerales in the phylum Lentisphaerae.</title>
        <authorList>
            <person name="Thrash J.C."/>
            <person name="Cho J.C."/>
            <person name="Vergin K.L."/>
            <person name="Morris R.M."/>
            <person name="Giovannoni S.J."/>
        </authorList>
    </citation>
    <scope>NUCLEOTIDE SEQUENCE [LARGE SCALE GENOMIC DNA]</scope>
    <source>
        <strain evidence="2 3">HTCC2155</strain>
    </source>
</reference>
<accession>A6DF80</accession>
<dbReference type="InterPro" id="IPR012872">
    <property type="entry name" value="DUF1670"/>
</dbReference>
<name>A6DF80_9BACT</name>
<evidence type="ECO:0000313" key="2">
    <source>
        <dbReference type="EMBL" id="EDM29460.1"/>
    </source>
</evidence>
<reference evidence="2" key="1">
    <citation type="submission" date="2007-06" db="EMBL/GenBank/DDBJ databases">
        <authorList>
            <person name="Giovannoni S."/>
            <person name="Cho J.-C."/>
            <person name="Ferriera S."/>
            <person name="Johnson J."/>
            <person name="Kravitz S."/>
            <person name="Beeson K."/>
            <person name="Sutton G."/>
            <person name="Rogers Y.-H."/>
            <person name="Friedman R."/>
            <person name="Frazier M."/>
            <person name="Venter J.C."/>
        </authorList>
    </citation>
    <scope>NUCLEOTIDE SEQUENCE</scope>
    <source>
        <strain evidence="2">HTCC2155</strain>
    </source>
</reference>
<dbReference type="OrthoDB" id="2109768at2"/>
<dbReference type="Pfam" id="PF07900">
    <property type="entry name" value="DUF1670"/>
    <property type="match status" value="1"/>
</dbReference>
<dbReference type="RefSeq" id="WP_007276582.1">
    <property type="nucleotide sequence ID" value="NZ_ABCK01000001.1"/>
</dbReference>
<evidence type="ECO:0008006" key="4">
    <source>
        <dbReference type="Google" id="ProtNLM"/>
    </source>
</evidence>
<dbReference type="InterPro" id="IPR036388">
    <property type="entry name" value="WH-like_DNA-bd_sf"/>
</dbReference>
<dbReference type="AlphaFoldDB" id="A6DF80"/>
<protein>
    <recommendedName>
        <fullName evidence="4">HTH deoR-type domain-containing protein</fullName>
    </recommendedName>
</protein>
<dbReference type="EMBL" id="ABCK01000014">
    <property type="protein sequence ID" value="EDM26780.1"/>
    <property type="molecule type" value="Genomic_DNA"/>
</dbReference>
<dbReference type="SUPFAM" id="SSF46785">
    <property type="entry name" value="Winged helix' DNA-binding domain"/>
    <property type="match status" value="1"/>
</dbReference>
<dbReference type="InterPro" id="IPR036390">
    <property type="entry name" value="WH_DNA-bd_sf"/>
</dbReference>
<organism evidence="2 3">
    <name type="scientific">Lentisphaera araneosa HTCC2155</name>
    <dbReference type="NCBI Taxonomy" id="313628"/>
    <lineage>
        <taxon>Bacteria</taxon>
        <taxon>Pseudomonadati</taxon>
        <taxon>Lentisphaerota</taxon>
        <taxon>Lentisphaeria</taxon>
        <taxon>Lentisphaerales</taxon>
        <taxon>Lentisphaeraceae</taxon>
        <taxon>Lentisphaera</taxon>
    </lineage>
</organism>
<dbReference type="STRING" id="313628.LNTAR_16958"/>
<sequence>MSIQIANSQENQSRRLSLKTMNQQMSHLAVHGAGLSPWEAKELVRMIDEVYFSYSQKELKEGQLKYNCVSAKEGAGKALKDCEMISVTLSVFSDFDEEELPNRKNKQRQVVRRQRRLIRLSEEARDQGGLLSQEDLAKLLMCDTKTIRRDVKHLQEEGIVIPTRGQQKDIGPGVTHRELVIRHWVEGKEEVEVASATKHSMGAVESYLQKFKVAVYLRVGKSFTDHEIAVVAGISQRGVKTFLKIYDEFKNKDMFKHRLDEILLTGDEYYKEVGEKKDSLLSNLSNPVWSRA</sequence>
<dbReference type="Gene3D" id="1.10.10.10">
    <property type="entry name" value="Winged helix-like DNA-binding domain superfamily/Winged helix DNA-binding domain"/>
    <property type="match status" value="1"/>
</dbReference>
<dbReference type="Proteomes" id="UP000004947">
    <property type="component" value="Unassembled WGS sequence"/>
</dbReference>
<gene>
    <name evidence="2" type="ORF">LNTAR_16958</name>
    <name evidence="1" type="ORF">LNTAR_19075</name>
</gene>
<evidence type="ECO:0000313" key="1">
    <source>
        <dbReference type="EMBL" id="EDM26780.1"/>
    </source>
</evidence>
<keyword evidence="3" id="KW-1185">Reference proteome</keyword>